<organism evidence="1 2">
    <name type="scientific">Micromonospora endophytica</name>
    <dbReference type="NCBI Taxonomy" id="515350"/>
    <lineage>
        <taxon>Bacteria</taxon>
        <taxon>Bacillati</taxon>
        <taxon>Actinomycetota</taxon>
        <taxon>Actinomycetes</taxon>
        <taxon>Micromonosporales</taxon>
        <taxon>Micromonosporaceae</taxon>
        <taxon>Micromonospora</taxon>
    </lineage>
</organism>
<evidence type="ECO:0000313" key="2">
    <source>
        <dbReference type="Proteomes" id="UP000248627"/>
    </source>
</evidence>
<dbReference type="Proteomes" id="UP000248627">
    <property type="component" value="Unassembled WGS sequence"/>
</dbReference>
<dbReference type="RefSeq" id="WP_111244197.1">
    <property type="nucleotide sequence ID" value="NZ_AP023358.1"/>
</dbReference>
<comment type="caution">
    <text evidence="1">The sequence shown here is derived from an EMBL/GenBank/DDBJ whole genome shotgun (WGS) entry which is preliminary data.</text>
</comment>
<accession>A0A2W2D2R1</accession>
<dbReference type="EMBL" id="POTX01000106">
    <property type="protein sequence ID" value="PZF94437.1"/>
    <property type="molecule type" value="Genomic_DNA"/>
</dbReference>
<proteinExistence type="predicted"/>
<evidence type="ECO:0000313" key="1">
    <source>
        <dbReference type="EMBL" id="PZF94437.1"/>
    </source>
</evidence>
<dbReference type="AlphaFoldDB" id="A0A2W2D2R1"/>
<reference evidence="1 2" key="1">
    <citation type="submission" date="2018-01" db="EMBL/GenBank/DDBJ databases">
        <title>Draft genome sequence of Jishengella endophytica.</title>
        <authorList>
            <person name="Sahin N."/>
            <person name="Ay H."/>
            <person name="Saygin H."/>
        </authorList>
    </citation>
    <scope>NUCLEOTIDE SEQUENCE [LARGE SCALE GENOMIC DNA]</scope>
    <source>
        <strain evidence="1 2">DSM 45430</strain>
    </source>
</reference>
<dbReference type="OrthoDB" id="4205169at2"/>
<name>A0A2W2D2R1_9ACTN</name>
<sequence length="133" mass="14661">MADRPTAAWRRYLDEQTAKLHAGTLDEHDAWAVRLFPDSLIVATDAALDGFEQALNQIDVRSDVAVLAEVERVVVALNGVNERHGGSGYETGEREELCDHIDAALTDAGVHVDALAARNGLKPSEITDRWRDW</sequence>
<gene>
    <name evidence="1" type="ORF">C1I93_16545</name>
</gene>
<protein>
    <submittedName>
        <fullName evidence="1">Uncharacterized protein</fullName>
    </submittedName>
</protein>
<keyword evidence="2" id="KW-1185">Reference proteome</keyword>